<accession>A0ABS5P8J4</accession>
<dbReference type="RefSeq" id="WP_213296493.1">
    <property type="nucleotide sequence ID" value="NZ_JAGYVZ010000004.1"/>
</dbReference>
<dbReference type="Proteomes" id="UP000722625">
    <property type="component" value="Unassembled WGS sequence"/>
</dbReference>
<name>A0ABS5P8J4_9FLAO</name>
<sequence>MHTLTEYLEDLKYNSPIIKRIFVELLLAELVNENYPEISDKDNLNKLNFISEFIPIYLDIKNQKFESILNIEILLHKYYEKSLSFKTIIESIFVKTFEKLGKTKIPWDNELDVEPIDRFIKIQDIIPFNFPLNIDSLKRERYSGLSDKRFSELKQEFTSLLLEKNNPNIISVGILNSYANINLPKVYDIIFDTRDLSKFIEQKTIVKWAINYRDIFHTDLWRGHHSHCLIEIIGEIPEIFSELPQNDGVMTLHKGIGLCTKYDWQFIKESNAYKSIFR</sequence>
<dbReference type="EMBL" id="JAGYVZ010000004">
    <property type="protein sequence ID" value="MBS7230604.1"/>
    <property type="molecule type" value="Genomic_DNA"/>
</dbReference>
<evidence type="ECO:0000313" key="2">
    <source>
        <dbReference type="Proteomes" id="UP000722625"/>
    </source>
</evidence>
<keyword evidence="2" id="KW-1185">Reference proteome</keyword>
<comment type="caution">
    <text evidence="1">The sequence shown here is derived from an EMBL/GenBank/DDBJ whole genome shotgun (WGS) entry which is preliminary data.</text>
</comment>
<protein>
    <submittedName>
        <fullName evidence="1">Uncharacterized protein</fullName>
    </submittedName>
</protein>
<gene>
    <name evidence="1" type="ORF">KHA90_06175</name>
</gene>
<organism evidence="1 2">
    <name type="scientific">Flavobacterium psychroterrae</name>
    <dbReference type="NCBI Taxonomy" id="2133767"/>
    <lineage>
        <taxon>Bacteria</taxon>
        <taxon>Pseudomonadati</taxon>
        <taxon>Bacteroidota</taxon>
        <taxon>Flavobacteriia</taxon>
        <taxon>Flavobacteriales</taxon>
        <taxon>Flavobacteriaceae</taxon>
        <taxon>Flavobacterium</taxon>
    </lineage>
</organism>
<evidence type="ECO:0000313" key="1">
    <source>
        <dbReference type="EMBL" id="MBS7230604.1"/>
    </source>
</evidence>
<proteinExistence type="predicted"/>
<reference evidence="1 2" key="1">
    <citation type="journal article" date="2018" name="Int. J. Syst. Evol. Microbiol.">
        <title>Flavobacterium chryseum sp. nov. and Flavobacterium psychroterrae sp. nov., novel environmental bacteria isolated from Antarctica.</title>
        <authorList>
            <person name="Kralova S."/>
            <person name="Svec P."/>
            <person name="Busse H.J."/>
            <person name="Stankova E."/>
            <person name="Vaczi P."/>
            <person name="Sedlacek I."/>
        </authorList>
    </citation>
    <scope>NUCLEOTIDE SEQUENCE [LARGE SCALE GENOMIC DNA]</scope>
    <source>
        <strain evidence="1 2">CCM 8827</strain>
    </source>
</reference>